<organism evidence="8 9">
    <name type="scientific">Gemmata palustris</name>
    <dbReference type="NCBI Taxonomy" id="2822762"/>
    <lineage>
        <taxon>Bacteria</taxon>
        <taxon>Pseudomonadati</taxon>
        <taxon>Planctomycetota</taxon>
        <taxon>Planctomycetia</taxon>
        <taxon>Gemmatales</taxon>
        <taxon>Gemmataceae</taxon>
        <taxon>Gemmata</taxon>
    </lineage>
</organism>
<dbReference type="NCBIfam" id="TIGR00713">
    <property type="entry name" value="hemL"/>
    <property type="match status" value="1"/>
</dbReference>
<dbReference type="PANTHER" id="PTHR43713:SF3">
    <property type="entry name" value="GLUTAMATE-1-SEMIALDEHYDE 2,1-AMINOMUTASE 1, CHLOROPLASTIC-RELATED"/>
    <property type="match status" value="1"/>
</dbReference>
<dbReference type="HAMAP" id="MF_00375">
    <property type="entry name" value="HemL_aminotrans_3"/>
    <property type="match status" value="1"/>
</dbReference>
<dbReference type="CDD" id="cd00610">
    <property type="entry name" value="OAT_like"/>
    <property type="match status" value="1"/>
</dbReference>
<keyword evidence="7" id="KW-0963">Cytoplasm</keyword>
<accession>A0ABS5BT43</accession>
<dbReference type="NCBIfam" id="NF000818">
    <property type="entry name" value="PRK00062.1"/>
    <property type="match status" value="1"/>
</dbReference>
<protein>
    <recommendedName>
        <fullName evidence="7">Glutamate-1-semialdehyde 2,1-aminomutase</fullName>
        <shortName evidence="7">GSA</shortName>
        <ecNumber evidence="7">5.4.3.8</ecNumber>
    </recommendedName>
    <alternativeName>
        <fullName evidence="7">Glutamate-1-semialdehyde aminotransferase</fullName>
        <shortName evidence="7">GSA-AT</shortName>
    </alternativeName>
</protein>
<reference evidence="8 9" key="1">
    <citation type="submission" date="2021-04" db="EMBL/GenBank/DDBJ databases">
        <authorList>
            <person name="Ivanova A."/>
        </authorList>
    </citation>
    <scope>NUCLEOTIDE SEQUENCE [LARGE SCALE GENOMIC DNA]</scope>
    <source>
        <strain evidence="8 9">G18</strain>
    </source>
</reference>
<dbReference type="Proteomes" id="UP000676565">
    <property type="component" value="Unassembled WGS sequence"/>
</dbReference>
<dbReference type="PANTHER" id="PTHR43713">
    <property type="entry name" value="GLUTAMATE-1-SEMIALDEHYDE 2,1-AMINOMUTASE"/>
    <property type="match status" value="1"/>
</dbReference>
<dbReference type="InterPro" id="IPR015421">
    <property type="entry name" value="PyrdxlP-dep_Trfase_major"/>
</dbReference>
<dbReference type="EMBL" id="JAGKQQ010000001">
    <property type="protein sequence ID" value="MBP3956023.1"/>
    <property type="molecule type" value="Genomic_DNA"/>
</dbReference>
<proteinExistence type="inferred from homology"/>
<dbReference type="InterPro" id="IPR015422">
    <property type="entry name" value="PyrdxlP-dep_Trfase_small"/>
</dbReference>
<evidence type="ECO:0000256" key="1">
    <source>
        <dbReference type="ARBA" id="ARBA00001933"/>
    </source>
</evidence>
<dbReference type="InterPro" id="IPR049704">
    <property type="entry name" value="Aminotrans_3_PPA_site"/>
</dbReference>
<evidence type="ECO:0000313" key="8">
    <source>
        <dbReference type="EMBL" id="MBP3956023.1"/>
    </source>
</evidence>
<comment type="subcellular location">
    <subcellularLocation>
        <location evidence="7">Cytoplasm</location>
    </subcellularLocation>
</comment>
<keyword evidence="4 7" id="KW-0663">Pyridoxal phosphate</keyword>
<sequence>MLDLSTVRPASAAAFERAKAVIPGGVNSPARAFGGVGGSPLFIARADGPFLFDLDGNRYLDFIGSWGPMILGHCHPAVVEATIAALKNGSSYGAPCELETRLAEMVIDAVSSVEMVRFVSSGTEATMSAIRLARGFTGRDLVIKFAGCYHGHVDSLLVSAGSSALTLGVPNSPGVPVGCTQDTIVLKFNDTAALAEVFAAKGDKIAGVILEPIVGNMGLVPPTAEFHRELRQLTQKHGTLLIYDEVMTGFRLGYGGAQELLGDKPDLSCFGKIIGGGYPVGAYGGRADIMKKIMPAGPVFQAGTLSGNPVAMAAGIATLNELKVNPPYPRLEEQSKRIGEGLLKAAASANVPVQFNRVGSMWTLFFTDTPVSDLDTAKTSDTKRFGRFFWEMMDRGVYLPCSQFEAAFTCGAMTDEHIATTIQAGAESFQAVAKG</sequence>
<dbReference type="InterPro" id="IPR004639">
    <property type="entry name" value="4pyrrol_synth_GluAld_NH2Trfase"/>
</dbReference>
<evidence type="ECO:0000256" key="4">
    <source>
        <dbReference type="ARBA" id="ARBA00022898"/>
    </source>
</evidence>
<dbReference type="Gene3D" id="3.90.1150.10">
    <property type="entry name" value="Aspartate Aminotransferase, domain 1"/>
    <property type="match status" value="1"/>
</dbReference>
<gene>
    <name evidence="7 8" type="primary">hemL</name>
    <name evidence="8" type="ORF">J8F10_12075</name>
</gene>
<dbReference type="Gene3D" id="3.40.640.10">
    <property type="entry name" value="Type I PLP-dependent aspartate aminotransferase-like (Major domain)"/>
    <property type="match status" value="1"/>
</dbReference>
<comment type="similarity">
    <text evidence="3 7">Belongs to the class-III pyridoxal-phosphate-dependent aminotransferase family. HemL subfamily.</text>
</comment>
<keyword evidence="9" id="KW-1185">Reference proteome</keyword>
<dbReference type="Pfam" id="PF00202">
    <property type="entry name" value="Aminotran_3"/>
    <property type="match status" value="1"/>
</dbReference>
<comment type="cofactor">
    <cofactor evidence="1 7">
        <name>pyridoxal 5'-phosphate</name>
        <dbReference type="ChEBI" id="CHEBI:597326"/>
    </cofactor>
</comment>
<evidence type="ECO:0000256" key="3">
    <source>
        <dbReference type="ARBA" id="ARBA00008981"/>
    </source>
</evidence>
<feature type="modified residue" description="N6-(pyridoxal phosphate)lysine" evidence="7">
    <location>
        <position position="272"/>
    </location>
</feature>
<dbReference type="PROSITE" id="PS00600">
    <property type="entry name" value="AA_TRANSFER_CLASS_3"/>
    <property type="match status" value="1"/>
</dbReference>
<dbReference type="InterPro" id="IPR005814">
    <property type="entry name" value="Aminotrans_3"/>
</dbReference>
<dbReference type="EC" id="5.4.3.8" evidence="7"/>
<keyword evidence="6 7" id="KW-0627">Porphyrin biosynthesis</keyword>
<comment type="subunit">
    <text evidence="7">Homodimer.</text>
</comment>
<evidence type="ECO:0000256" key="2">
    <source>
        <dbReference type="ARBA" id="ARBA00004819"/>
    </source>
</evidence>
<dbReference type="GO" id="GO:0042286">
    <property type="term" value="F:glutamate-1-semialdehyde 2,1-aminomutase activity"/>
    <property type="evidence" value="ECO:0007669"/>
    <property type="project" value="UniProtKB-EC"/>
</dbReference>
<comment type="pathway">
    <text evidence="2">Porphyrin-containing compound metabolism; protoporphyrin-IX biosynthesis; 5-aminolevulinate from L-glutamyl-tRNA(Glu): step 2/2.</text>
</comment>
<evidence type="ECO:0000256" key="7">
    <source>
        <dbReference type="HAMAP-Rule" id="MF_00375"/>
    </source>
</evidence>
<evidence type="ECO:0000256" key="6">
    <source>
        <dbReference type="ARBA" id="ARBA00023244"/>
    </source>
</evidence>
<comment type="catalytic activity">
    <reaction evidence="7">
        <text>(S)-4-amino-5-oxopentanoate = 5-aminolevulinate</text>
        <dbReference type="Rhea" id="RHEA:14265"/>
        <dbReference type="ChEBI" id="CHEBI:57501"/>
        <dbReference type="ChEBI" id="CHEBI:356416"/>
        <dbReference type="EC" id="5.4.3.8"/>
    </reaction>
</comment>
<dbReference type="SUPFAM" id="SSF53383">
    <property type="entry name" value="PLP-dependent transferases"/>
    <property type="match status" value="1"/>
</dbReference>
<keyword evidence="5 7" id="KW-0413">Isomerase</keyword>
<evidence type="ECO:0000313" key="9">
    <source>
        <dbReference type="Proteomes" id="UP000676565"/>
    </source>
</evidence>
<comment type="caution">
    <text evidence="8">The sequence shown here is derived from an EMBL/GenBank/DDBJ whole genome shotgun (WGS) entry which is preliminary data.</text>
</comment>
<dbReference type="InterPro" id="IPR015424">
    <property type="entry name" value="PyrdxlP-dep_Trfase"/>
</dbReference>
<name>A0ABS5BT43_9BACT</name>
<dbReference type="RefSeq" id="WP_210654064.1">
    <property type="nucleotide sequence ID" value="NZ_JAGKQQ010000001.1"/>
</dbReference>
<evidence type="ECO:0000256" key="5">
    <source>
        <dbReference type="ARBA" id="ARBA00023235"/>
    </source>
</evidence>